<feature type="region of interest" description="Disordered" evidence="1">
    <location>
        <begin position="2336"/>
        <end position="2425"/>
    </location>
</feature>
<gene>
    <name evidence="2" type="ORF">ORV05_01550</name>
</gene>
<feature type="region of interest" description="Disordered" evidence="1">
    <location>
        <begin position="3042"/>
        <end position="3072"/>
    </location>
</feature>
<feature type="compositionally biased region" description="Polar residues" evidence="1">
    <location>
        <begin position="65"/>
        <end position="81"/>
    </location>
</feature>
<feature type="region of interest" description="Disordered" evidence="1">
    <location>
        <begin position="2522"/>
        <end position="2541"/>
    </location>
</feature>
<feature type="region of interest" description="Disordered" evidence="1">
    <location>
        <begin position="2446"/>
        <end position="2511"/>
    </location>
</feature>
<name>A0ABY7B2W7_9PSEU</name>
<feature type="compositionally biased region" description="Low complexity" evidence="1">
    <location>
        <begin position="3042"/>
        <end position="3067"/>
    </location>
</feature>
<feature type="compositionally biased region" description="Gly residues" evidence="1">
    <location>
        <begin position="1874"/>
        <end position="1891"/>
    </location>
</feature>
<protein>
    <submittedName>
        <fullName evidence="2">Uncharacterized protein</fullName>
    </submittedName>
</protein>
<evidence type="ECO:0000313" key="3">
    <source>
        <dbReference type="Proteomes" id="UP001163203"/>
    </source>
</evidence>
<feature type="compositionally biased region" description="Basic and acidic residues" evidence="1">
    <location>
        <begin position="2369"/>
        <end position="2406"/>
    </location>
</feature>
<feature type="compositionally biased region" description="Polar residues" evidence="1">
    <location>
        <begin position="485"/>
        <end position="500"/>
    </location>
</feature>
<feature type="compositionally biased region" description="Polar residues" evidence="1">
    <location>
        <begin position="773"/>
        <end position="786"/>
    </location>
</feature>
<feature type="region of interest" description="Disordered" evidence="1">
    <location>
        <begin position="1861"/>
        <end position="1916"/>
    </location>
</feature>
<accession>A0ABY7B2W7</accession>
<feature type="region of interest" description="Disordered" evidence="1">
    <location>
        <begin position="1031"/>
        <end position="1124"/>
    </location>
</feature>
<proteinExistence type="predicted"/>
<dbReference type="RefSeq" id="WP_268756664.1">
    <property type="nucleotide sequence ID" value="NZ_CP113836.1"/>
</dbReference>
<feature type="region of interest" description="Disordered" evidence="1">
    <location>
        <begin position="1"/>
        <end position="143"/>
    </location>
</feature>
<feature type="region of interest" description="Disordered" evidence="1">
    <location>
        <begin position="305"/>
        <end position="333"/>
    </location>
</feature>
<feature type="compositionally biased region" description="Basic and acidic residues" evidence="1">
    <location>
        <begin position="649"/>
        <end position="684"/>
    </location>
</feature>
<feature type="region of interest" description="Disordered" evidence="1">
    <location>
        <begin position="619"/>
        <end position="692"/>
    </location>
</feature>
<evidence type="ECO:0000256" key="1">
    <source>
        <dbReference type="SAM" id="MobiDB-lite"/>
    </source>
</evidence>
<feature type="compositionally biased region" description="Basic and acidic residues" evidence="1">
    <location>
        <begin position="2336"/>
        <end position="2355"/>
    </location>
</feature>
<feature type="compositionally biased region" description="Basic and acidic residues" evidence="1">
    <location>
        <begin position="469"/>
        <end position="483"/>
    </location>
</feature>
<organism evidence="2 3">
    <name type="scientific">Amycolatopsis cynarae</name>
    <dbReference type="NCBI Taxonomy" id="2995223"/>
    <lineage>
        <taxon>Bacteria</taxon>
        <taxon>Bacillati</taxon>
        <taxon>Actinomycetota</taxon>
        <taxon>Actinomycetes</taxon>
        <taxon>Pseudonocardiales</taxon>
        <taxon>Pseudonocardiaceae</taxon>
        <taxon>Amycolatopsis</taxon>
    </lineage>
</organism>
<dbReference type="Proteomes" id="UP001163203">
    <property type="component" value="Chromosome"/>
</dbReference>
<feature type="region of interest" description="Disordered" evidence="1">
    <location>
        <begin position="773"/>
        <end position="795"/>
    </location>
</feature>
<feature type="compositionally biased region" description="Basic and acidic residues" evidence="1">
    <location>
        <begin position="1894"/>
        <end position="1907"/>
    </location>
</feature>
<keyword evidence="3" id="KW-1185">Reference proteome</keyword>
<feature type="region of interest" description="Disordered" evidence="1">
    <location>
        <begin position="2181"/>
        <end position="2202"/>
    </location>
</feature>
<feature type="region of interest" description="Disordered" evidence="1">
    <location>
        <begin position="168"/>
        <end position="203"/>
    </location>
</feature>
<sequence length="3278" mass="350502">MTARTDTPTRTDAARTDTPTRTEAARPATTGTARTAQPTAPRAEVADPAPAKDNRPGQGRGDQAAATSGGRSDTPANQQPTPRDGQGAPRDRDPVRDGQPGRDAQSTRDTQRQPGQTPPHPDATRQDGQTARPGGRKRTDDAVTPQDAAAVLIATAFAADAPGMTRDAGTVHATSDGSPHPVIPSYSTTWRQRRNGAPPTRYHAERFDPLKNPGQANGRLGGRITQIRFDVRRFEVEPGKWVRELSVPLDLLSENGSVSRDDRFALVDELQDRLDKHFNFKEKHRFPNGDQLHFSIDARAVEEKAPNWDRDPAKRVPVDTFDSSRPKETRETDQVQWDVRDSVKNLLHELFHFWGLGEGYRDKSLLFAHPDEDGIMGPPGQRTLSLAPRNLAKIEAVLDQAGDVIDHPLGAERTPGRPQLTLDDRPSSVSDGPYDSMHTAARAPRRRGPDDPPVPPQPERSRPKPSRGANRDLPRAEEEHELRTITPSGTDNGEGPSTSRPRPDTKAASTTSGDDAPKTGLARDAQELRDRLPTYLLANQGAGPSKQKKPMQGGDIRSGLADIEPRLRNNADLANVQRKITEDVKAFLGKGITETLTVGSKKMELHVRAEFDWGAVQLKDVPAETGSPKTDKTSEQPDSSTGSSGDGGGKGKEKAEEGKAADKKADEEKTLDKAKPSGKTEVKSDSSSSTAQNRDINASAYFTAVPPLVAAVGVQAPAAASSAHSTKNAVEAARSSGIEVKALQDVEVPVRLIYTLLGSDGRAVTEEGHDNTATGTVEMSVPTSFKNPDKGNPLTHVDREPPAKFSVEEAFSVTPKGTDFYQQVADKLPKHLTDIDASGRRDLKKFLSDENIKKNLPAMAVFLPDDGAAARDLSEVGWVRSDPLLKGRKGWSRGNQPTKFEMRAVARQVRVLETLPDIQHTDSDVLKNKLTDKHTTSRTGGGSVHVGGGADTQAVFFSAGPAVSLSNNKQRVQDKTGTIIGKRSVISTGNATRYQMIYELQVRRLGHDPVILDGHIDAVQWTRQDRAERAGLVSPATDKAASPGSEKDGSSGADRAGTSGSGKAGTSESGKAVSGSDHAGPSGSDNAGPTGSDKAASSGADEAGSPPARKRYPPAHIYGGHSAGGAMIDDFDGGDRLRRSVADLLQKTPGHRWYHPTSSKFILPFSSPEFKGGTSRRTELILGRGEDLANKLSPTQLSQIVDSMLTPQGLTVQVVKSSLFHDYVTTVTLNASLDGIHEESPLKVAKASVGSKMRSKEGLDYSESGKTSLGLGVQARVRGPLGGALGTWIGNLGYNRIWSKSASLKSEDQQGAKRTHGDSLKEDGDLESRGLVPFSANLTITPTIRSFVRLNEGTRGITFGSPGRTVPKLVDRGNLPGNGQPHPDVVPLRLLVSENLVSDTPPDPLQITPQNRTPLGAKIYQLRPGASRAFDNAEIVAVLGAGHLIDSVRERLYESSGHDPLFAATDPNHPFKNPTHHELVMAAVGPDALKRNPSLFSGVIEIGGLYHGRRRADLRAAAGVSLTPRNPRPLSVAEYRKVRDTVGSSTGGGTSKGASNSVGLTSSGIAFAAGPTHGPGSAGVNHSPLGLFSAGLGLPSFRWGHEKGGEFTSVEKVSYENGKPVRKKLVWVDVDAAVVGESNYRSNFDKWRVRELFGGEPDSARTTNSGEAFRLPQSVLMWATDEHLAEMENRSPAPPTPVINEPDRVLPTPPSLSKSEKPSIGLGAVLTQIDLTDSIPELRKQLAANLDEATAARLLPASRLDIDHDNYGELRRFLRNANRSVNSSLNGGRITPLRLEDRLSGKTYYVTLQARFDGEPVFAGIEHASELSGSQSAKVKGTAENNRGHTLLTLSGSARAMGRLSEPHGPGYETQTTGHGGGAGSFGGGLDGEGTFGNKDRKDTATDEVTHKQSAKTSGPLGAHRVRLAFDIRIERGLGVGSDGLEVAKEVVAHDSRQRRDVTIVKLPEESFPPPSAGHTRYGEAGAIVSVPRSGHTAIALANWYRQPGRVALPVHGTHHVEHYFGDMAKVREAAERALSDGRDGSKLDSGTIAALRNLLTPAALKAGIKGMDAATATDLGLRPMEGGFEMSLPGGWGLEVHMRLRNPRLGSVSGRVEVDGKGESSHEHAVEVKSGNQWKVTALAPSGGGGVVHPGGANTIAEGRHPFGSLFAGTVHRVPITGQTGSFEAKGGAEKAKSTSPVSSDEVKTDDKVTQVNLYDADFRFVAKKNLGTWRERTGVADLSVYDAYAIRGNPDPAHPLPKALVTAATTLTEAGKTWDEALKKLLGLRNNPPHPPMSLKAIDEAWTKLDDAQTAADKAEAAWWKAFEGYHQQLEAAREQERLDRLPPEQRPSREAEQVTAKGEQAASEAARQREAEAERAAAEAARQREAEAERAAAEAARQREAEMARAVATPQHSAGLLPEVPRPSEGMYREIIDLIDQHLRSLPPESFTADSSRSSDPELRPAPLRVARPESVSSELRPAPLRINRPEPTSSEPGSVSVGVRSGDESPTASSLFRELYGMLGHEPGDSAPPSPVSEPDHAETRGVMMDARSGTVDSPVPLADLVGAQRLDVSDVDFVPLVDGSGDVRGVFFPGPGESGVVQEAFRRGAGEPGAYTTVMHHGEAGFSVWRKSDGQRVRLDEAGVVRLLNSTGLPNGPLWREKPELVVLSCRVADPALGDRLGKLADLLRQDDYHGDVRGPSTRVEVLEDGTIRVPDGSGARQRSVTLGHEDSLPEIERDAHAPGPQHPANAKLGTSGQYFPSGDFDRTLISDAREFGTTATDGQGGHRFPMIDGSLHRLAEAPGPAAIFTGESFRRAAPGGPSELPLISCLADVTPGPDGLGSAFLLKEAWDQGKPLNKVPEAEDFVTPGGPETAHTPAVTAERAVELLRRLDLTGNARTIGIERDEPSAERRYTWAGRDRVPPLPPLPELLELPRLVHSVWLRGALRTAEEVARFRGNLEHAVRVAGDRWRVVLWTDVTRDKLARALRPVISVRHETGNEDDFDLPDIAEMYGWVRDMGITLMNIQEAVEAAELAARFASDTTPDGDSSSSGVDGDSADSGGSSSPRGYGNVMDEILSHFGGVYLPPDHRVDDLGPSGNVVHTPAGWASDGQAAAMPKGHPAAPLHRQPEVALPTPELTGFAPATAIPVVPGTPSVMELSEQVLQALLDGLRAHPGNLNLAAVAALVEGFPQADEVWATVLTLLAARPELASQVHTVTLQEVDEAGVPRRVVLPPGAAELLHLADQPSAAANPGEFTYQAELIRPESRQSGTERTR</sequence>
<feature type="compositionally biased region" description="Low complexity" evidence="1">
    <location>
        <begin position="25"/>
        <end position="43"/>
    </location>
</feature>
<feature type="region of interest" description="Disordered" evidence="1">
    <location>
        <begin position="1305"/>
        <end position="1326"/>
    </location>
</feature>
<feature type="compositionally biased region" description="Basic and acidic residues" evidence="1">
    <location>
        <begin position="7"/>
        <end position="24"/>
    </location>
</feature>
<feature type="region of interest" description="Disordered" evidence="1">
    <location>
        <begin position="536"/>
        <end position="563"/>
    </location>
</feature>
<feature type="compositionally biased region" description="Basic and acidic residues" evidence="1">
    <location>
        <begin position="89"/>
        <end position="111"/>
    </location>
</feature>
<reference evidence="2" key="1">
    <citation type="submission" date="2022-11" db="EMBL/GenBank/DDBJ databases">
        <authorList>
            <person name="Mo P."/>
        </authorList>
    </citation>
    <scope>NUCLEOTIDE SEQUENCE</scope>
    <source>
        <strain evidence="2">HUAS 11-8</strain>
    </source>
</reference>
<feature type="region of interest" description="Disordered" evidence="1">
    <location>
        <begin position="406"/>
        <end position="520"/>
    </location>
</feature>
<dbReference type="EMBL" id="CP113836">
    <property type="protein sequence ID" value="WAL66531.1"/>
    <property type="molecule type" value="Genomic_DNA"/>
</dbReference>
<evidence type="ECO:0000313" key="2">
    <source>
        <dbReference type="EMBL" id="WAL66531.1"/>
    </source>
</evidence>